<gene>
    <name evidence="1" type="ORF">J9309_09525</name>
</gene>
<protein>
    <recommendedName>
        <fullName evidence="3">DUF2185 domain-containing protein</fullName>
    </recommendedName>
</protein>
<organism evidence="1 2">
    <name type="scientific">Faecalibacter bovis</name>
    <dbReference type="NCBI Taxonomy" id="2898187"/>
    <lineage>
        <taxon>Bacteria</taxon>
        <taxon>Pseudomonadati</taxon>
        <taxon>Bacteroidota</taxon>
        <taxon>Flavobacteriia</taxon>
        <taxon>Flavobacteriales</taxon>
        <taxon>Weeksellaceae</taxon>
        <taxon>Faecalibacter</taxon>
    </lineage>
</organism>
<proteinExistence type="predicted"/>
<reference evidence="2" key="2">
    <citation type="submission" date="2021-04" db="EMBL/GenBank/DDBJ databases">
        <title>Taxonomy of Flavobacteriaceae bacterium ZY171143.</title>
        <authorList>
            <person name="Li F."/>
        </authorList>
    </citation>
    <scope>NUCLEOTIDE SEQUENCE [LARGE SCALE GENOMIC DNA]</scope>
    <source>
        <strain evidence="2">ZY171143</strain>
    </source>
</reference>
<name>A0ABX7XB40_9FLAO</name>
<evidence type="ECO:0000313" key="2">
    <source>
        <dbReference type="Proteomes" id="UP000672011"/>
    </source>
</evidence>
<dbReference type="Proteomes" id="UP000672011">
    <property type="component" value="Chromosome"/>
</dbReference>
<sequence length="98" mass="11539">MAKKHGMDKDGWIKVCGYEPGEGMVCDYMRPPQLKGIEDNNGWNIITDDLEFTTEIFWLYNSSNIDLFRGRLFDDDKLPIHRYATHYQPIEKPKPPIY</sequence>
<evidence type="ECO:0008006" key="3">
    <source>
        <dbReference type="Google" id="ProtNLM"/>
    </source>
</evidence>
<evidence type="ECO:0000313" key="1">
    <source>
        <dbReference type="EMBL" id="QTV05027.1"/>
    </source>
</evidence>
<dbReference type="EMBL" id="CP072842">
    <property type="protein sequence ID" value="QTV05027.1"/>
    <property type="molecule type" value="Genomic_DNA"/>
</dbReference>
<accession>A0ABX7XB40</accession>
<keyword evidence="2" id="KW-1185">Reference proteome</keyword>
<reference evidence="1 2" key="1">
    <citation type="journal article" date="2021" name="Int. J. Syst. Evol. Microbiol.">
        <title>Faecalibacter bovis sp. nov., isolated from cow faeces.</title>
        <authorList>
            <person name="Li F."/>
            <person name="Zhao W."/>
            <person name="Hong Q."/>
            <person name="Shao Q."/>
            <person name="Song J."/>
            <person name="Yang S."/>
        </authorList>
    </citation>
    <scope>NUCLEOTIDE SEQUENCE [LARGE SCALE GENOMIC DNA]</scope>
    <source>
        <strain evidence="1 2">ZY171143</strain>
    </source>
</reference>
<dbReference type="RefSeq" id="WP_230475660.1">
    <property type="nucleotide sequence ID" value="NZ_CP072842.1"/>
</dbReference>